<dbReference type="Proteomes" id="UP000821853">
    <property type="component" value="Chromosome 8"/>
</dbReference>
<dbReference type="AlphaFoldDB" id="A0A9J6GQN5"/>
<evidence type="ECO:0000313" key="1">
    <source>
        <dbReference type="EMBL" id="KAH9380830.1"/>
    </source>
</evidence>
<proteinExistence type="predicted"/>
<comment type="caution">
    <text evidence="1">The sequence shown here is derived from an EMBL/GenBank/DDBJ whole genome shotgun (WGS) entry which is preliminary data.</text>
</comment>
<name>A0A9J6GQN5_HAELO</name>
<protein>
    <submittedName>
        <fullName evidence="1">Uncharacterized protein</fullName>
    </submittedName>
</protein>
<accession>A0A9J6GQN5</accession>
<reference evidence="1 2" key="1">
    <citation type="journal article" date="2020" name="Cell">
        <title>Large-Scale Comparative Analyses of Tick Genomes Elucidate Their Genetic Diversity and Vector Capacities.</title>
        <authorList>
            <consortium name="Tick Genome and Microbiome Consortium (TIGMIC)"/>
            <person name="Jia N."/>
            <person name="Wang J."/>
            <person name="Shi W."/>
            <person name="Du L."/>
            <person name="Sun Y."/>
            <person name="Zhan W."/>
            <person name="Jiang J.F."/>
            <person name="Wang Q."/>
            <person name="Zhang B."/>
            <person name="Ji P."/>
            <person name="Bell-Sakyi L."/>
            <person name="Cui X.M."/>
            <person name="Yuan T.T."/>
            <person name="Jiang B.G."/>
            <person name="Yang W.F."/>
            <person name="Lam T.T."/>
            <person name="Chang Q.C."/>
            <person name="Ding S.J."/>
            <person name="Wang X.J."/>
            <person name="Zhu J.G."/>
            <person name="Ruan X.D."/>
            <person name="Zhao L."/>
            <person name="Wei J.T."/>
            <person name="Ye R.Z."/>
            <person name="Que T.C."/>
            <person name="Du C.H."/>
            <person name="Zhou Y.H."/>
            <person name="Cheng J.X."/>
            <person name="Dai P.F."/>
            <person name="Guo W.B."/>
            <person name="Han X.H."/>
            <person name="Huang E.J."/>
            <person name="Li L.F."/>
            <person name="Wei W."/>
            <person name="Gao Y.C."/>
            <person name="Liu J.Z."/>
            <person name="Shao H.Z."/>
            <person name="Wang X."/>
            <person name="Wang C.C."/>
            <person name="Yang T.C."/>
            <person name="Huo Q.B."/>
            <person name="Li W."/>
            <person name="Chen H.Y."/>
            <person name="Chen S.E."/>
            <person name="Zhou L.G."/>
            <person name="Ni X.B."/>
            <person name="Tian J.H."/>
            <person name="Sheng Y."/>
            <person name="Liu T."/>
            <person name="Pan Y.S."/>
            <person name="Xia L.Y."/>
            <person name="Li J."/>
            <person name="Zhao F."/>
            <person name="Cao W.C."/>
        </authorList>
    </citation>
    <scope>NUCLEOTIDE SEQUENCE [LARGE SCALE GENOMIC DNA]</scope>
    <source>
        <strain evidence="1">HaeL-2018</strain>
    </source>
</reference>
<keyword evidence="2" id="KW-1185">Reference proteome</keyword>
<sequence>MLYGRDPVGPLAILKSSWAGETEMPAELAEAPADYLRQLKEQIELAADVSELNASKKQEFSSRGPVTAEFARAQNEELRLTLERSAIKRLRSTPTRGQQAVHAD</sequence>
<dbReference type="VEuPathDB" id="VectorBase:HLOH_057752"/>
<organism evidence="1 2">
    <name type="scientific">Haemaphysalis longicornis</name>
    <name type="common">Bush tick</name>
    <dbReference type="NCBI Taxonomy" id="44386"/>
    <lineage>
        <taxon>Eukaryota</taxon>
        <taxon>Metazoa</taxon>
        <taxon>Ecdysozoa</taxon>
        <taxon>Arthropoda</taxon>
        <taxon>Chelicerata</taxon>
        <taxon>Arachnida</taxon>
        <taxon>Acari</taxon>
        <taxon>Parasitiformes</taxon>
        <taxon>Ixodida</taxon>
        <taxon>Ixodoidea</taxon>
        <taxon>Ixodidae</taxon>
        <taxon>Haemaphysalinae</taxon>
        <taxon>Haemaphysalis</taxon>
    </lineage>
</organism>
<dbReference type="EMBL" id="JABSTR010000010">
    <property type="protein sequence ID" value="KAH9380830.1"/>
    <property type="molecule type" value="Genomic_DNA"/>
</dbReference>
<dbReference type="OrthoDB" id="6560933at2759"/>
<evidence type="ECO:0000313" key="2">
    <source>
        <dbReference type="Proteomes" id="UP000821853"/>
    </source>
</evidence>
<gene>
    <name evidence="1" type="ORF">HPB48_001295</name>
</gene>